<evidence type="ECO:0000313" key="5">
    <source>
        <dbReference type="EMBL" id="OHA42023.1"/>
    </source>
</evidence>
<dbReference type="AlphaFoldDB" id="A0A1G2P169"/>
<keyword evidence="1" id="KW-0813">Transport</keyword>
<dbReference type="Pfam" id="PF00005">
    <property type="entry name" value="ABC_tran"/>
    <property type="match status" value="1"/>
</dbReference>
<dbReference type="InterPro" id="IPR003439">
    <property type="entry name" value="ABC_transporter-like_ATP-bd"/>
</dbReference>
<sequence>MVNVCISPIITSKNLKKAFGESTPVIDNLTFSIRKGDFVSIIGPNGCGKSTLMNILSGFSSPDHGSVAVNAKNIAYVGQNSDEMLLPWLTVEENIAFPEKLHQIDKVIINNLLVNFKLESSRKKFPGSLSGGMKQATLMIRALAHNSEVLLLDEPFKSLDFDISIRIQQSLLDIWTKYKPTVILISHDIEEAIFLSQKVMIFSDKPTKIKKIIDLKVETKDKNISFLSSDKFLVIKKDILNTFYEK</sequence>
<dbReference type="InterPro" id="IPR027417">
    <property type="entry name" value="P-loop_NTPase"/>
</dbReference>
<evidence type="ECO:0000259" key="4">
    <source>
        <dbReference type="PROSITE" id="PS50893"/>
    </source>
</evidence>
<dbReference type="PANTHER" id="PTHR42788:SF13">
    <property type="entry name" value="ALIPHATIC SULFONATES IMPORT ATP-BINDING PROTEIN SSUB"/>
    <property type="match status" value="1"/>
</dbReference>
<dbReference type="SMART" id="SM00382">
    <property type="entry name" value="AAA"/>
    <property type="match status" value="1"/>
</dbReference>
<feature type="domain" description="ABC transporter" evidence="4">
    <location>
        <begin position="10"/>
        <end position="229"/>
    </location>
</feature>
<evidence type="ECO:0000313" key="6">
    <source>
        <dbReference type="Proteomes" id="UP000177269"/>
    </source>
</evidence>
<gene>
    <name evidence="5" type="ORF">A3G52_01830</name>
</gene>
<dbReference type="PROSITE" id="PS50893">
    <property type="entry name" value="ABC_TRANSPORTER_2"/>
    <property type="match status" value="1"/>
</dbReference>
<evidence type="ECO:0000256" key="2">
    <source>
        <dbReference type="ARBA" id="ARBA00022741"/>
    </source>
</evidence>
<name>A0A1G2P169_9BACT</name>
<dbReference type="InterPro" id="IPR050166">
    <property type="entry name" value="ABC_transporter_ATP-bind"/>
</dbReference>
<protein>
    <recommendedName>
        <fullName evidence="4">ABC transporter domain-containing protein</fullName>
    </recommendedName>
</protein>
<dbReference type="Gene3D" id="3.40.50.300">
    <property type="entry name" value="P-loop containing nucleotide triphosphate hydrolases"/>
    <property type="match status" value="1"/>
</dbReference>
<keyword evidence="2" id="KW-0547">Nucleotide-binding</keyword>
<dbReference type="EMBL" id="MHSK01000021">
    <property type="protein sequence ID" value="OHA42023.1"/>
    <property type="molecule type" value="Genomic_DNA"/>
</dbReference>
<dbReference type="SUPFAM" id="SSF52540">
    <property type="entry name" value="P-loop containing nucleoside triphosphate hydrolases"/>
    <property type="match status" value="1"/>
</dbReference>
<organism evidence="5 6">
    <name type="scientific">Candidatus Taylorbacteria bacterium RIFCSPLOWO2_12_FULL_43_20</name>
    <dbReference type="NCBI Taxonomy" id="1802332"/>
    <lineage>
        <taxon>Bacteria</taxon>
        <taxon>Candidatus Tayloriibacteriota</taxon>
    </lineage>
</organism>
<dbReference type="PANTHER" id="PTHR42788">
    <property type="entry name" value="TAURINE IMPORT ATP-BINDING PROTEIN-RELATED"/>
    <property type="match status" value="1"/>
</dbReference>
<dbReference type="GO" id="GO:0016887">
    <property type="term" value="F:ATP hydrolysis activity"/>
    <property type="evidence" value="ECO:0007669"/>
    <property type="project" value="InterPro"/>
</dbReference>
<dbReference type="GO" id="GO:0005524">
    <property type="term" value="F:ATP binding"/>
    <property type="evidence" value="ECO:0007669"/>
    <property type="project" value="UniProtKB-KW"/>
</dbReference>
<dbReference type="InterPro" id="IPR003593">
    <property type="entry name" value="AAA+_ATPase"/>
</dbReference>
<reference evidence="5 6" key="1">
    <citation type="journal article" date="2016" name="Nat. Commun.">
        <title>Thousands of microbial genomes shed light on interconnected biogeochemical processes in an aquifer system.</title>
        <authorList>
            <person name="Anantharaman K."/>
            <person name="Brown C.T."/>
            <person name="Hug L.A."/>
            <person name="Sharon I."/>
            <person name="Castelle C.J."/>
            <person name="Probst A.J."/>
            <person name="Thomas B.C."/>
            <person name="Singh A."/>
            <person name="Wilkins M.J."/>
            <person name="Karaoz U."/>
            <person name="Brodie E.L."/>
            <person name="Williams K.H."/>
            <person name="Hubbard S.S."/>
            <person name="Banfield J.F."/>
        </authorList>
    </citation>
    <scope>NUCLEOTIDE SEQUENCE [LARGE SCALE GENOMIC DNA]</scope>
</reference>
<accession>A0A1G2P169</accession>
<dbReference type="Proteomes" id="UP000177269">
    <property type="component" value="Unassembled WGS sequence"/>
</dbReference>
<proteinExistence type="predicted"/>
<evidence type="ECO:0000256" key="1">
    <source>
        <dbReference type="ARBA" id="ARBA00022448"/>
    </source>
</evidence>
<keyword evidence="3" id="KW-0067">ATP-binding</keyword>
<comment type="caution">
    <text evidence="5">The sequence shown here is derived from an EMBL/GenBank/DDBJ whole genome shotgun (WGS) entry which is preliminary data.</text>
</comment>
<evidence type="ECO:0000256" key="3">
    <source>
        <dbReference type="ARBA" id="ARBA00022840"/>
    </source>
</evidence>